<evidence type="ECO:0000313" key="2">
    <source>
        <dbReference type="EMBL" id="EQD58203.1"/>
    </source>
</evidence>
<dbReference type="SUPFAM" id="SSF54211">
    <property type="entry name" value="Ribosomal protein S5 domain 2-like"/>
    <property type="match status" value="1"/>
</dbReference>
<dbReference type="InterPro" id="IPR014721">
    <property type="entry name" value="Ribsml_uS5_D2-typ_fold_subgr"/>
</dbReference>
<dbReference type="InterPro" id="IPR006204">
    <property type="entry name" value="GHMP_kinase_N_dom"/>
</dbReference>
<dbReference type="Gene3D" id="3.30.230.10">
    <property type="match status" value="1"/>
</dbReference>
<dbReference type="GO" id="GO:0009423">
    <property type="term" value="P:chorismate biosynthetic process"/>
    <property type="evidence" value="ECO:0007669"/>
    <property type="project" value="UniProtKB-UniPathway"/>
</dbReference>
<dbReference type="GO" id="GO:0016301">
    <property type="term" value="F:kinase activity"/>
    <property type="evidence" value="ECO:0007669"/>
    <property type="project" value="UniProtKB-KW"/>
</dbReference>
<gene>
    <name evidence="2" type="ORF">B1A_10902</name>
</gene>
<comment type="caution">
    <text evidence="2">The sequence shown here is derived from an EMBL/GenBank/DDBJ whole genome shotgun (WGS) entry which is preliminary data.</text>
</comment>
<organism evidence="2">
    <name type="scientific">mine drainage metagenome</name>
    <dbReference type="NCBI Taxonomy" id="410659"/>
    <lineage>
        <taxon>unclassified sequences</taxon>
        <taxon>metagenomes</taxon>
        <taxon>ecological metagenomes</taxon>
    </lineage>
</organism>
<keyword evidence="2" id="KW-0808">Transferase</keyword>
<dbReference type="UniPathway" id="UPA00053">
    <property type="reaction ID" value="UER00088"/>
</dbReference>
<reference evidence="2" key="1">
    <citation type="submission" date="2013-08" db="EMBL/GenBank/DDBJ databases">
        <authorList>
            <person name="Mendez C."/>
            <person name="Richter M."/>
            <person name="Ferrer M."/>
            <person name="Sanchez J."/>
        </authorList>
    </citation>
    <scope>NUCLEOTIDE SEQUENCE</scope>
</reference>
<dbReference type="AlphaFoldDB" id="T1ANY6"/>
<evidence type="ECO:0000259" key="1">
    <source>
        <dbReference type="Pfam" id="PF00288"/>
    </source>
</evidence>
<feature type="non-terminal residue" evidence="2">
    <location>
        <position position="139"/>
    </location>
</feature>
<feature type="domain" description="GHMP kinase N-terminal" evidence="1">
    <location>
        <begin position="48"/>
        <end position="133"/>
    </location>
</feature>
<accession>T1ANY6</accession>
<keyword evidence="2" id="KW-0418">Kinase</keyword>
<dbReference type="GO" id="GO:0005524">
    <property type="term" value="F:ATP binding"/>
    <property type="evidence" value="ECO:0007669"/>
    <property type="project" value="InterPro"/>
</dbReference>
<reference evidence="2" key="2">
    <citation type="journal article" date="2014" name="ISME J.">
        <title>Microbial stratification in low pH oxic and suboxic macroscopic growths along an acid mine drainage.</title>
        <authorList>
            <person name="Mendez-Garcia C."/>
            <person name="Mesa V."/>
            <person name="Sprenger R.R."/>
            <person name="Richter M."/>
            <person name="Diez M.S."/>
            <person name="Solano J."/>
            <person name="Bargiela R."/>
            <person name="Golyshina O.V."/>
            <person name="Manteca A."/>
            <person name="Ramos J.L."/>
            <person name="Gallego J.R."/>
            <person name="Llorente I."/>
            <person name="Martins Dos Santos V.A."/>
            <person name="Jensen O.N."/>
            <person name="Pelaez A.I."/>
            <person name="Sanchez J."/>
            <person name="Ferrer M."/>
        </authorList>
    </citation>
    <scope>NUCLEOTIDE SEQUENCE</scope>
</reference>
<proteinExistence type="predicted"/>
<dbReference type="InterPro" id="IPR020568">
    <property type="entry name" value="Ribosomal_Su5_D2-typ_SF"/>
</dbReference>
<dbReference type="Pfam" id="PF00288">
    <property type="entry name" value="GHMP_kinases_N"/>
    <property type="match status" value="1"/>
</dbReference>
<protein>
    <submittedName>
        <fullName evidence="2">Shikimate kinase</fullName>
    </submittedName>
</protein>
<name>T1ANY6_9ZZZZ</name>
<sequence length="139" mass="14689">MKDAKVTINGGLSVLSAFGTGHGASIAVDLPMDIIIKPSKEWTPNLKEVSQTIASRYGIRDRFTIDINSMIPQGRGLKSSSAFVTGILLGLDLVYKIIGVGKGIEQESAEVSKILKLSSTGALDDICSCLYGGICLTNN</sequence>
<dbReference type="EMBL" id="AUZX01007771">
    <property type="protein sequence ID" value="EQD58203.1"/>
    <property type="molecule type" value="Genomic_DNA"/>
</dbReference>